<dbReference type="InterPro" id="IPR035999">
    <property type="entry name" value="Sec7_dom_sf"/>
</dbReference>
<feature type="compositionally biased region" description="Polar residues" evidence="1">
    <location>
        <begin position="456"/>
        <end position="476"/>
    </location>
</feature>
<dbReference type="InterPro" id="IPR001849">
    <property type="entry name" value="PH_domain"/>
</dbReference>
<dbReference type="Pfam" id="PF15410">
    <property type="entry name" value="PH_9"/>
    <property type="match status" value="1"/>
</dbReference>
<evidence type="ECO:0000259" key="2">
    <source>
        <dbReference type="PROSITE" id="PS50190"/>
    </source>
</evidence>
<feature type="region of interest" description="Disordered" evidence="1">
    <location>
        <begin position="74"/>
        <end position="305"/>
    </location>
</feature>
<accession>A0A9P5N055</accession>
<feature type="compositionally biased region" description="Basic and acidic residues" evidence="1">
    <location>
        <begin position="1374"/>
        <end position="1386"/>
    </location>
</feature>
<evidence type="ECO:0000313" key="4">
    <source>
        <dbReference type="Proteomes" id="UP000759537"/>
    </source>
</evidence>
<reference evidence="3" key="2">
    <citation type="journal article" date="2020" name="Nat. Commun.">
        <title>Large-scale genome sequencing of mycorrhizal fungi provides insights into the early evolution of symbiotic traits.</title>
        <authorList>
            <person name="Miyauchi S."/>
            <person name="Kiss E."/>
            <person name="Kuo A."/>
            <person name="Drula E."/>
            <person name="Kohler A."/>
            <person name="Sanchez-Garcia M."/>
            <person name="Morin E."/>
            <person name="Andreopoulos B."/>
            <person name="Barry K.W."/>
            <person name="Bonito G."/>
            <person name="Buee M."/>
            <person name="Carver A."/>
            <person name="Chen C."/>
            <person name="Cichocki N."/>
            <person name="Clum A."/>
            <person name="Culley D."/>
            <person name="Crous P.W."/>
            <person name="Fauchery L."/>
            <person name="Girlanda M."/>
            <person name="Hayes R.D."/>
            <person name="Keri Z."/>
            <person name="LaButti K."/>
            <person name="Lipzen A."/>
            <person name="Lombard V."/>
            <person name="Magnuson J."/>
            <person name="Maillard F."/>
            <person name="Murat C."/>
            <person name="Nolan M."/>
            <person name="Ohm R.A."/>
            <person name="Pangilinan J."/>
            <person name="Pereira M.F."/>
            <person name="Perotto S."/>
            <person name="Peter M."/>
            <person name="Pfister S."/>
            <person name="Riley R."/>
            <person name="Sitrit Y."/>
            <person name="Stielow J.B."/>
            <person name="Szollosi G."/>
            <person name="Zifcakova L."/>
            <person name="Stursova M."/>
            <person name="Spatafora J.W."/>
            <person name="Tedersoo L."/>
            <person name="Vaario L.M."/>
            <person name="Yamada A."/>
            <person name="Yan M."/>
            <person name="Wang P."/>
            <person name="Xu J."/>
            <person name="Bruns T."/>
            <person name="Baldrian P."/>
            <person name="Vilgalys R."/>
            <person name="Dunand C."/>
            <person name="Henrissat B."/>
            <person name="Grigoriev I.V."/>
            <person name="Hibbett D."/>
            <person name="Nagy L.G."/>
            <person name="Martin F.M."/>
        </authorList>
    </citation>
    <scope>NUCLEOTIDE SEQUENCE</scope>
    <source>
        <strain evidence="3">Prilba</strain>
    </source>
</reference>
<dbReference type="SMART" id="SM00233">
    <property type="entry name" value="PH"/>
    <property type="match status" value="1"/>
</dbReference>
<evidence type="ECO:0000256" key="1">
    <source>
        <dbReference type="SAM" id="MobiDB-lite"/>
    </source>
</evidence>
<dbReference type="PANTHER" id="PTHR10663:SF373">
    <property type="entry name" value="PH AND SEC7 DOMAIN-CONTAINING PROTEIN C11E3.11C"/>
    <property type="match status" value="1"/>
</dbReference>
<feature type="region of interest" description="Disordered" evidence="1">
    <location>
        <begin position="935"/>
        <end position="960"/>
    </location>
</feature>
<feature type="compositionally biased region" description="Polar residues" evidence="1">
    <location>
        <begin position="246"/>
        <end position="267"/>
    </location>
</feature>
<dbReference type="Gene3D" id="2.30.29.30">
    <property type="entry name" value="Pleckstrin-homology domain (PH domain)/Phosphotyrosine-binding domain (PTB)"/>
    <property type="match status" value="1"/>
</dbReference>
<feature type="compositionally biased region" description="Polar residues" evidence="1">
    <location>
        <begin position="145"/>
        <end position="155"/>
    </location>
</feature>
<dbReference type="Proteomes" id="UP000759537">
    <property type="component" value="Unassembled WGS sequence"/>
</dbReference>
<evidence type="ECO:0000313" key="3">
    <source>
        <dbReference type="EMBL" id="KAF8482936.1"/>
    </source>
</evidence>
<dbReference type="Gene3D" id="1.10.1000.11">
    <property type="entry name" value="Arf Nucleotide-binding Site Opener,domain 2"/>
    <property type="match status" value="1"/>
</dbReference>
<feature type="compositionally biased region" description="Basic and acidic residues" evidence="1">
    <location>
        <begin position="548"/>
        <end position="562"/>
    </location>
</feature>
<dbReference type="OrthoDB" id="2157641at2759"/>
<feature type="compositionally biased region" description="Pro residues" evidence="1">
    <location>
        <begin position="185"/>
        <end position="198"/>
    </location>
</feature>
<feature type="compositionally biased region" description="Low complexity" evidence="1">
    <location>
        <begin position="75"/>
        <end position="90"/>
    </location>
</feature>
<feature type="region of interest" description="Disordered" evidence="1">
    <location>
        <begin position="825"/>
        <end position="846"/>
    </location>
</feature>
<dbReference type="InterPro" id="IPR041681">
    <property type="entry name" value="PH_9"/>
</dbReference>
<feature type="region of interest" description="Disordered" evidence="1">
    <location>
        <begin position="521"/>
        <end position="572"/>
    </location>
</feature>
<dbReference type="CDD" id="cd00171">
    <property type="entry name" value="Sec7"/>
    <property type="match status" value="1"/>
</dbReference>
<dbReference type="SUPFAM" id="SSF48425">
    <property type="entry name" value="Sec7 domain"/>
    <property type="match status" value="1"/>
</dbReference>
<gene>
    <name evidence="3" type="ORF">DFH94DRAFT_837964</name>
</gene>
<sequence length="1386" mass="150084">MFRSPVPSPRSLVPPSSFPSGLHPNASRGDRNGNRADADSRRTSRLDMSFEQALEAGETVVIKEGIDVESLGIDSASLSSSSPLSPPASSRPQSMLPPQPKNSLASPTPRPPASISASTSASSSSNDLFYDAEDPDYQTKRRSMYRSQGTASSPDLATLVRKAKQRASILPSQLTGKDRRHEAAPPLPAGPHATPNPAPRHRQRSSTSSTGQTVPAPTSPAMQKGKPQKPGQSTGPPSNGAGRVPASSSLDDGSVKNTKSSVRQKTSAFLGRMLNATRERSKTDASSTSRRMAQITPPVPPLPASPTSEAFPISPRQAPILTALDTSKPLPPLHIEATTSGLSPRPPSPGKTVCARDATAQVRLLAGKRRSMSVGEVDLMKTTSSSLTPVTPASAREKRSEELMGWDSTMRGILSDFKGELSQFDQDTSATTNMLGLRSVPGSPQQHARSRMRSAEPSTSASTNPDIRQVTPTIKPNPTIVAYAPDVDETGVRRGSIETPESIVPPRLPQLLTGATIRAASYSQQRPFPGGSTRPLGPRSASSTHTSLETRGRLLVHPRDGPRPTAFNSEPSLLPANAITAPLSALSQQDLSTSPSQQFRYLTSSKLGPIDPEELEARGKECAKRAWEEDEEFLAKERIAEWLGGIGRVNKSALRHYVDNFDFSGLRLDLAFRRLCAKLFLKAETQQVDRILEEFSRRYWDCNPGSLFGNPGVVHAVAYSLLLLNTDLHVADLANRMSRGQFVRNTLFTIQMQLRPIRSVQGSSSDLVNSERDGDSVRGPGDEGSDVGPSTGRSKAKRSDSITSWNSITRDAALANLFVASPAVGNTTPLPNDSTASVPASTTSATEAKTPSTLVSSVIYDRNWESDIESLLKDMYNAIKSQQVLQPLNARTSTSSLTPTAPLMRNRSLRVQQDRLTTLKRGSIRGIQSILGAPNGMSPYSSNSSVDGRASPAPSFATSAHENMQGSSMSFLTPALGFASNLSYTIIRETQEDDDRSERTDDSADTTISITDEELALLGPPWAKEGMLCRKQYNDSTGKRAKSKAWMDVFVVIQKGELNMFTFGNHAVDGQRAVGGGNWLETANHVGSLQLSHSLAHALPPPGYNRQRPFCMVLTLASGAVYFFQAGTEELVNEWVQTCNYWAARQSKEPLAGGVSNMDYGWNRISDVLQPGRAASDDESVRGVRDFTDTASVRSARSNHSRFSRKDVAATMRIGSPRSDRTNLAEWKPPLAPSIASTHDEETQLDALKKHVATLTQDLQEHNELRGPMMALYPSRSQNAAKALSNWEKKSQYLLAEHVKYELYVDSLQAAMTLRFKKRGEKALEHALRTDAAQGTPLAKLKEGSNPKTIPESEEPLPGVVRSPPASSVRHRRELAQVDADRESDT</sequence>
<feature type="compositionally biased region" description="Low complexity" evidence="1">
    <location>
        <begin position="834"/>
        <end position="846"/>
    </location>
</feature>
<feature type="compositionally biased region" description="Low complexity" evidence="1">
    <location>
        <begin position="1"/>
        <end position="20"/>
    </location>
</feature>
<feature type="region of interest" description="Disordered" evidence="1">
    <location>
        <begin position="761"/>
        <end position="802"/>
    </location>
</feature>
<dbReference type="GO" id="GO:0032012">
    <property type="term" value="P:regulation of ARF protein signal transduction"/>
    <property type="evidence" value="ECO:0007669"/>
    <property type="project" value="InterPro"/>
</dbReference>
<proteinExistence type="predicted"/>
<comment type="caution">
    <text evidence="3">The sequence shown here is derived from an EMBL/GenBank/DDBJ whole genome shotgun (WGS) entry which is preliminary data.</text>
</comment>
<dbReference type="SUPFAM" id="SSF50729">
    <property type="entry name" value="PH domain-like"/>
    <property type="match status" value="1"/>
</dbReference>
<protein>
    <recommendedName>
        <fullName evidence="2">SEC7 domain-containing protein</fullName>
    </recommendedName>
</protein>
<organism evidence="3 4">
    <name type="scientific">Russula ochroleuca</name>
    <dbReference type="NCBI Taxonomy" id="152965"/>
    <lineage>
        <taxon>Eukaryota</taxon>
        <taxon>Fungi</taxon>
        <taxon>Dikarya</taxon>
        <taxon>Basidiomycota</taxon>
        <taxon>Agaricomycotina</taxon>
        <taxon>Agaricomycetes</taxon>
        <taxon>Russulales</taxon>
        <taxon>Russulaceae</taxon>
        <taxon>Russula</taxon>
    </lineage>
</organism>
<dbReference type="InterPro" id="IPR023394">
    <property type="entry name" value="Sec7_C_sf"/>
</dbReference>
<feature type="region of interest" description="Disordered" evidence="1">
    <location>
        <begin position="432"/>
        <end position="479"/>
    </location>
</feature>
<dbReference type="PANTHER" id="PTHR10663">
    <property type="entry name" value="GUANYL-NUCLEOTIDE EXCHANGE FACTOR"/>
    <property type="match status" value="1"/>
</dbReference>
<dbReference type="InterPro" id="IPR000904">
    <property type="entry name" value="Sec7_dom"/>
</dbReference>
<dbReference type="Pfam" id="PF01369">
    <property type="entry name" value="Sec7"/>
    <property type="match status" value="1"/>
</dbReference>
<feature type="compositionally biased region" description="Basic and acidic residues" evidence="1">
    <location>
        <begin position="28"/>
        <end position="45"/>
    </location>
</feature>
<name>A0A9P5N055_9AGAM</name>
<feature type="region of interest" description="Disordered" evidence="1">
    <location>
        <begin position="1"/>
        <end position="46"/>
    </location>
</feature>
<dbReference type="EMBL" id="WHVB01000005">
    <property type="protein sequence ID" value="KAF8482936.1"/>
    <property type="molecule type" value="Genomic_DNA"/>
</dbReference>
<dbReference type="PROSITE" id="PS50190">
    <property type="entry name" value="SEC7"/>
    <property type="match status" value="1"/>
</dbReference>
<keyword evidence="4" id="KW-1185">Reference proteome</keyword>
<feature type="compositionally biased region" description="Low complexity" evidence="1">
    <location>
        <begin position="113"/>
        <end position="125"/>
    </location>
</feature>
<dbReference type="GO" id="GO:0005085">
    <property type="term" value="F:guanyl-nucleotide exchange factor activity"/>
    <property type="evidence" value="ECO:0007669"/>
    <property type="project" value="InterPro"/>
</dbReference>
<feature type="region of interest" description="Disordered" evidence="1">
    <location>
        <begin position="1330"/>
        <end position="1386"/>
    </location>
</feature>
<reference evidence="3" key="1">
    <citation type="submission" date="2019-10" db="EMBL/GenBank/DDBJ databases">
        <authorList>
            <consortium name="DOE Joint Genome Institute"/>
            <person name="Kuo A."/>
            <person name="Miyauchi S."/>
            <person name="Kiss E."/>
            <person name="Drula E."/>
            <person name="Kohler A."/>
            <person name="Sanchez-Garcia M."/>
            <person name="Andreopoulos B."/>
            <person name="Barry K.W."/>
            <person name="Bonito G."/>
            <person name="Buee M."/>
            <person name="Carver A."/>
            <person name="Chen C."/>
            <person name="Cichocki N."/>
            <person name="Clum A."/>
            <person name="Culley D."/>
            <person name="Crous P.W."/>
            <person name="Fauchery L."/>
            <person name="Girlanda M."/>
            <person name="Hayes R."/>
            <person name="Keri Z."/>
            <person name="LaButti K."/>
            <person name="Lipzen A."/>
            <person name="Lombard V."/>
            <person name="Magnuson J."/>
            <person name="Maillard F."/>
            <person name="Morin E."/>
            <person name="Murat C."/>
            <person name="Nolan M."/>
            <person name="Ohm R."/>
            <person name="Pangilinan J."/>
            <person name="Pereira M."/>
            <person name="Perotto S."/>
            <person name="Peter M."/>
            <person name="Riley R."/>
            <person name="Sitrit Y."/>
            <person name="Stielow B."/>
            <person name="Szollosi G."/>
            <person name="Zifcakova L."/>
            <person name="Stursova M."/>
            <person name="Spatafora J.W."/>
            <person name="Tedersoo L."/>
            <person name="Vaario L.-M."/>
            <person name="Yamada A."/>
            <person name="Yan M."/>
            <person name="Wang P."/>
            <person name="Xu J."/>
            <person name="Bruns T."/>
            <person name="Baldrian P."/>
            <person name="Vilgalys R."/>
            <person name="Henrissat B."/>
            <person name="Grigoriev I.V."/>
            <person name="Hibbett D."/>
            <person name="Nagy L.G."/>
            <person name="Martin F.M."/>
        </authorList>
    </citation>
    <scope>NUCLEOTIDE SEQUENCE</scope>
    <source>
        <strain evidence="3">Prilba</strain>
    </source>
</reference>
<dbReference type="InterPro" id="IPR011993">
    <property type="entry name" value="PH-like_dom_sf"/>
</dbReference>
<dbReference type="SMART" id="SM00222">
    <property type="entry name" value="Sec7"/>
    <property type="match status" value="1"/>
</dbReference>
<feature type="domain" description="SEC7" evidence="2">
    <location>
        <begin position="588"/>
        <end position="767"/>
    </location>
</feature>